<keyword evidence="3" id="KW-0413">Isomerase</keyword>
<dbReference type="GO" id="GO:0003755">
    <property type="term" value="F:peptidyl-prolyl cis-trans isomerase activity"/>
    <property type="evidence" value="ECO:0007669"/>
    <property type="project" value="UniProtKB-KW"/>
</dbReference>
<feature type="transmembrane region" description="Helical" evidence="4">
    <location>
        <begin position="105"/>
        <end position="124"/>
    </location>
</feature>
<dbReference type="OrthoDB" id="423037at2759"/>
<evidence type="ECO:0000313" key="7">
    <source>
        <dbReference type="Proteomes" id="UP000266841"/>
    </source>
</evidence>
<dbReference type="SUPFAM" id="SSF50891">
    <property type="entry name" value="Cyclophilin-like"/>
    <property type="match status" value="1"/>
</dbReference>
<evidence type="ECO:0000256" key="2">
    <source>
        <dbReference type="ARBA" id="ARBA00023110"/>
    </source>
</evidence>
<evidence type="ECO:0000313" key="6">
    <source>
        <dbReference type="EMBL" id="EJK69301.1"/>
    </source>
</evidence>
<gene>
    <name evidence="6" type="ORF">THAOC_09453</name>
</gene>
<keyword evidence="2" id="KW-0697">Rotamase</keyword>
<keyword evidence="4" id="KW-0812">Transmembrane</keyword>
<dbReference type="Pfam" id="PF00160">
    <property type="entry name" value="Pro_isomerase"/>
    <property type="match status" value="1"/>
</dbReference>
<dbReference type="InterPro" id="IPR044665">
    <property type="entry name" value="E_coli_cyclophilin_A-like"/>
</dbReference>
<keyword evidence="4" id="KW-0472">Membrane</keyword>
<evidence type="ECO:0000256" key="3">
    <source>
        <dbReference type="ARBA" id="ARBA00023235"/>
    </source>
</evidence>
<dbReference type="EMBL" id="AGNL01010243">
    <property type="protein sequence ID" value="EJK69301.1"/>
    <property type="molecule type" value="Genomic_DNA"/>
</dbReference>
<dbReference type="Gene3D" id="2.40.100.10">
    <property type="entry name" value="Cyclophilin-like"/>
    <property type="match status" value="1"/>
</dbReference>
<dbReference type="PANTHER" id="PTHR43246">
    <property type="entry name" value="PEPTIDYL-PROLYL CIS-TRANS ISOMERASE CYP38, CHLOROPLASTIC"/>
    <property type="match status" value="1"/>
</dbReference>
<sequence>MRSSAYRAAISAGTSTDSVDNTIPSYRVHRSRRRGYRPRAGSLAREFVLILSEHNHYSGRSSGRVGWEIGFGIVKDPKERRADLSKLPMIASIMKGNKGQAARKAILQQLAIALLATLIVVVTVKRLGKSNWHASSLRSEEHNHESKAAVANLADITSAERERGKAAAVSPPAPVGDKTLVKIVFGNLDGEVGKEGEVIVRLKPEWAPLGVKRIQELVETKFWDGCRAFRVVPRFVVQLGINGDPHVQKKWREKPLKDDPVKASNTRGTITFAMAGPGTRTT</sequence>
<name>K0T7K4_THAOC</name>
<dbReference type="AlphaFoldDB" id="K0T7K4"/>
<evidence type="ECO:0000256" key="1">
    <source>
        <dbReference type="ARBA" id="ARBA00013194"/>
    </source>
</evidence>
<dbReference type="InterPro" id="IPR002130">
    <property type="entry name" value="Cyclophilin-type_PPIase_dom"/>
</dbReference>
<evidence type="ECO:0000259" key="5">
    <source>
        <dbReference type="Pfam" id="PF00160"/>
    </source>
</evidence>
<protein>
    <recommendedName>
        <fullName evidence="1">peptidylprolyl isomerase</fullName>
        <ecNumber evidence="1">5.2.1.8</ecNumber>
    </recommendedName>
</protein>
<dbReference type="eggNOG" id="ENOG502S41Q">
    <property type="taxonomic scope" value="Eukaryota"/>
</dbReference>
<evidence type="ECO:0000256" key="4">
    <source>
        <dbReference type="SAM" id="Phobius"/>
    </source>
</evidence>
<dbReference type="EC" id="5.2.1.8" evidence="1"/>
<dbReference type="InterPro" id="IPR029000">
    <property type="entry name" value="Cyclophilin-like_dom_sf"/>
</dbReference>
<proteinExistence type="predicted"/>
<comment type="caution">
    <text evidence="6">The sequence shown here is derived from an EMBL/GenBank/DDBJ whole genome shotgun (WGS) entry which is preliminary data.</text>
</comment>
<organism evidence="6 7">
    <name type="scientific">Thalassiosira oceanica</name>
    <name type="common">Marine diatom</name>
    <dbReference type="NCBI Taxonomy" id="159749"/>
    <lineage>
        <taxon>Eukaryota</taxon>
        <taxon>Sar</taxon>
        <taxon>Stramenopiles</taxon>
        <taxon>Ochrophyta</taxon>
        <taxon>Bacillariophyta</taxon>
        <taxon>Coscinodiscophyceae</taxon>
        <taxon>Thalassiosirophycidae</taxon>
        <taxon>Thalassiosirales</taxon>
        <taxon>Thalassiosiraceae</taxon>
        <taxon>Thalassiosira</taxon>
    </lineage>
</organism>
<feature type="domain" description="PPIase cyclophilin-type" evidence="5">
    <location>
        <begin position="191"/>
        <end position="277"/>
    </location>
</feature>
<keyword evidence="7" id="KW-1185">Reference proteome</keyword>
<reference evidence="6 7" key="1">
    <citation type="journal article" date="2012" name="Genome Biol.">
        <title>Genome and low-iron response of an oceanic diatom adapted to chronic iron limitation.</title>
        <authorList>
            <person name="Lommer M."/>
            <person name="Specht M."/>
            <person name="Roy A.S."/>
            <person name="Kraemer L."/>
            <person name="Andreson R."/>
            <person name="Gutowska M.A."/>
            <person name="Wolf J."/>
            <person name="Bergner S.V."/>
            <person name="Schilhabel M.B."/>
            <person name="Klostermeier U.C."/>
            <person name="Beiko R.G."/>
            <person name="Rosenstiel P."/>
            <person name="Hippler M."/>
            <person name="Laroche J."/>
        </authorList>
    </citation>
    <scope>NUCLEOTIDE SEQUENCE [LARGE SCALE GENOMIC DNA]</scope>
    <source>
        <strain evidence="6 7">CCMP1005</strain>
    </source>
</reference>
<dbReference type="Proteomes" id="UP000266841">
    <property type="component" value="Unassembled WGS sequence"/>
</dbReference>
<keyword evidence="4" id="KW-1133">Transmembrane helix</keyword>
<accession>K0T7K4</accession>